<evidence type="ECO:0000313" key="1">
    <source>
        <dbReference type="EMBL" id="KAI9912077.1"/>
    </source>
</evidence>
<name>A0ACC0W0L9_9STRA</name>
<sequence>MEDVVRGGAAHTKRGYPGVDYCERYPAYAPCVDPEPLPMLLVFPRVYNWMGGVCSLGLGDVIVPGLLLVFTLRYDDAHGGTNYFRLMALAYASGLSMANVAVVVSNMGQTALLYLVTTTLGALLVLSKCRVELEAMWTGEGFMTE</sequence>
<organism evidence="1 2">
    <name type="scientific">Peronosclerospora sorghi</name>
    <dbReference type="NCBI Taxonomy" id="230839"/>
    <lineage>
        <taxon>Eukaryota</taxon>
        <taxon>Sar</taxon>
        <taxon>Stramenopiles</taxon>
        <taxon>Oomycota</taxon>
        <taxon>Peronosporomycetes</taxon>
        <taxon>Peronosporales</taxon>
        <taxon>Peronosporaceae</taxon>
        <taxon>Peronosclerospora</taxon>
    </lineage>
</organism>
<dbReference type="EMBL" id="CM047584">
    <property type="protein sequence ID" value="KAI9912077.1"/>
    <property type="molecule type" value="Genomic_DNA"/>
</dbReference>
<gene>
    <name evidence="1" type="ORF">PsorP6_009759</name>
</gene>
<dbReference type="Proteomes" id="UP001163321">
    <property type="component" value="Chromosome 5"/>
</dbReference>
<keyword evidence="2" id="KW-1185">Reference proteome</keyword>
<proteinExistence type="predicted"/>
<protein>
    <submittedName>
        <fullName evidence="1">Uncharacterized protein</fullName>
    </submittedName>
</protein>
<accession>A0ACC0W0L9</accession>
<evidence type="ECO:0000313" key="2">
    <source>
        <dbReference type="Proteomes" id="UP001163321"/>
    </source>
</evidence>
<comment type="caution">
    <text evidence="1">The sequence shown here is derived from an EMBL/GenBank/DDBJ whole genome shotgun (WGS) entry which is preliminary data.</text>
</comment>
<reference evidence="1 2" key="1">
    <citation type="journal article" date="2022" name="bioRxiv">
        <title>The genome of the oomycete Peronosclerospora sorghi, a cosmopolitan pathogen of maize and sorghum, is inflated with dispersed pseudogenes.</title>
        <authorList>
            <person name="Fletcher K."/>
            <person name="Martin F."/>
            <person name="Isakeit T."/>
            <person name="Cavanaugh K."/>
            <person name="Magill C."/>
            <person name="Michelmore R."/>
        </authorList>
    </citation>
    <scope>NUCLEOTIDE SEQUENCE [LARGE SCALE GENOMIC DNA]</scope>
    <source>
        <strain evidence="1">P6</strain>
    </source>
</reference>